<sequence>MEGDFREERERRAELRSGGSERGEAKGEGSKGDLGAAVTQVGGGDSMEATRSYSDVARQSSGGAGQGAPAAVSGPRVGGAQRTGNQRARTGAQQSQAGSERLERRRVLVVGDSNVARVEEGVFTTVKADRKVRVEAQSGKCMMDALAKAQEVVGDSIEGEDLVIIHPGLNDMC</sequence>
<keyword evidence="3" id="KW-1185">Reference proteome</keyword>
<feature type="compositionally biased region" description="Low complexity" evidence="1">
    <location>
        <begin position="56"/>
        <end position="75"/>
    </location>
</feature>
<evidence type="ECO:0000256" key="1">
    <source>
        <dbReference type="SAM" id="MobiDB-lite"/>
    </source>
</evidence>
<reference evidence="2" key="2">
    <citation type="submission" date="2021-09" db="EMBL/GenBank/DDBJ databases">
        <authorList>
            <person name="Jia N."/>
            <person name="Wang J."/>
            <person name="Shi W."/>
            <person name="Du L."/>
            <person name="Sun Y."/>
            <person name="Zhan W."/>
            <person name="Jiang J."/>
            <person name="Wang Q."/>
            <person name="Zhang B."/>
            <person name="Ji P."/>
            <person name="Sakyi L.B."/>
            <person name="Cui X."/>
            <person name="Yuan T."/>
            <person name="Jiang B."/>
            <person name="Yang W."/>
            <person name="Lam T.T.-Y."/>
            <person name="Chang Q."/>
            <person name="Ding S."/>
            <person name="Wang X."/>
            <person name="Zhu J."/>
            <person name="Ruan X."/>
            <person name="Zhao L."/>
            <person name="Wei J."/>
            <person name="Que T."/>
            <person name="Du C."/>
            <person name="Cheng J."/>
            <person name="Dai P."/>
            <person name="Han X."/>
            <person name="Huang E."/>
            <person name="Gao Y."/>
            <person name="Liu J."/>
            <person name="Shao H."/>
            <person name="Ye R."/>
            <person name="Li L."/>
            <person name="Wei W."/>
            <person name="Wang X."/>
            <person name="Wang C."/>
            <person name="Huo Q."/>
            <person name="Li W."/>
            <person name="Guo W."/>
            <person name="Chen H."/>
            <person name="Chen S."/>
            <person name="Zhou L."/>
            <person name="Zhou L."/>
            <person name="Ni X."/>
            <person name="Tian J."/>
            <person name="Zhou Y."/>
            <person name="Sheng Y."/>
            <person name="Liu T."/>
            <person name="Pan Y."/>
            <person name="Xia L."/>
            <person name="Li J."/>
            <person name="Zhao F."/>
            <person name="Cao W."/>
        </authorList>
    </citation>
    <scope>NUCLEOTIDE SEQUENCE</scope>
    <source>
        <strain evidence="2">Rsan-2018</strain>
        <tissue evidence="2">Larvae</tissue>
    </source>
</reference>
<dbReference type="EMBL" id="JABSTV010001254">
    <property type="protein sequence ID" value="KAH7940020.1"/>
    <property type="molecule type" value="Genomic_DNA"/>
</dbReference>
<organism evidence="2 3">
    <name type="scientific">Rhipicephalus sanguineus</name>
    <name type="common">Brown dog tick</name>
    <name type="synonym">Ixodes sanguineus</name>
    <dbReference type="NCBI Taxonomy" id="34632"/>
    <lineage>
        <taxon>Eukaryota</taxon>
        <taxon>Metazoa</taxon>
        <taxon>Ecdysozoa</taxon>
        <taxon>Arthropoda</taxon>
        <taxon>Chelicerata</taxon>
        <taxon>Arachnida</taxon>
        <taxon>Acari</taxon>
        <taxon>Parasitiformes</taxon>
        <taxon>Ixodida</taxon>
        <taxon>Ixodoidea</taxon>
        <taxon>Ixodidae</taxon>
        <taxon>Rhipicephalinae</taxon>
        <taxon>Rhipicephalus</taxon>
        <taxon>Rhipicephalus</taxon>
    </lineage>
</organism>
<dbReference type="AlphaFoldDB" id="A0A9D4PFJ0"/>
<dbReference type="Proteomes" id="UP000821837">
    <property type="component" value="Chromosome 8"/>
</dbReference>
<reference evidence="2" key="1">
    <citation type="journal article" date="2020" name="Cell">
        <title>Large-Scale Comparative Analyses of Tick Genomes Elucidate Their Genetic Diversity and Vector Capacities.</title>
        <authorList>
            <consortium name="Tick Genome and Microbiome Consortium (TIGMIC)"/>
            <person name="Jia N."/>
            <person name="Wang J."/>
            <person name="Shi W."/>
            <person name="Du L."/>
            <person name="Sun Y."/>
            <person name="Zhan W."/>
            <person name="Jiang J.F."/>
            <person name="Wang Q."/>
            <person name="Zhang B."/>
            <person name="Ji P."/>
            <person name="Bell-Sakyi L."/>
            <person name="Cui X.M."/>
            <person name="Yuan T.T."/>
            <person name="Jiang B.G."/>
            <person name="Yang W.F."/>
            <person name="Lam T.T."/>
            <person name="Chang Q.C."/>
            <person name="Ding S.J."/>
            <person name="Wang X.J."/>
            <person name="Zhu J.G."/>
            <person name="Ruan X.D."/>
            <person name="Zhao L."/>
            <person name="Wei J.T."/>
            <person name="Ye R.Z."/>
            <person name="Que T.C."/>
            <person name="Du C.H."/>
            <person name="Zhou Y.H."/>
            <person name="Cheng J.X."/>
            <person name="Dai P.F."/>
            <person name="Guo W.B."/>
            <person name="Han X.H."/>
            <person name="Huang E.J."/>
            <person name="Li L.F."/>
            <person name="Wei W."/>
            <person name="Gao Y.C."/>
            <person name="Liu J.Z."/>
            <person name="Shao H.Z."/>
            <person name="Wang X."/>
            <person name="Wang C.C."/>
            <person name="Yang T.C."/>
            <person name="Huo Q.B."/>
            <person name="Li W."/>
            <person name="Chen H.Y."/>
            <person name="Chen S.E."/>
            <person name="Zhou L.G."/>
            <person name="Ni X.B."/>
            <person name="Tian J.H."/>
            <person name="Sheng Y."/>
            <person name="Liu T."/>
            <person name="Pan Y.S."/>
            <person name="Xia L.Y."/>
            <person name="Li J."/>
            <person name="Zhao F."/>
            <person name="Cao W.C."/>
        </authorList>
    </citation>
    <scope>NUCLEOTIDE SEQUENCE</scope>
    <source>
        <strain evidence="2">Rsan-2018</strain>
    </source>
</reference>
<evidence type="ECO:0000313" key="3">
    <source>
        <dbReference type="Proteomes" id="UP000821837"/>
    </source>
</evidence>
<name>A0A9D4PFJ0_RHISA</name>
<protein>
    <submittedName>
        <fullName evidence="2">Uncharacterized protein</fullName>
    </submittedName>
</protein>
<comment type="caution">
    <text evidence="2">The sequence shown here is derived from an EMBL/GenBank/DDBJ whole genome shotgun (WGS) entry which is preliminary data.</text>
</comment>
<feature type="compositionally biased region" description="Basic and acidic residues" evidence="1">
    <location>
        <begin position="1"/>
        <end position="31"/>
    </location>
</feature>
<proteinExistence type="predicted"/>
<feature type="region of interest" description="Disordered" evidence="1">
    <location>
        <begin position="1"/>
        <end position="104"/>
    </location>
</feature>
<accession>A0A9D4PFJ0</accession>
<feature type="compositionally biased region" description="Polar residues" evidence="1">
    <location>
        <begin position="82"/>
        <end position="98"/>
    </location>
</feature>
<evidence type="ECO:0000313" key="2">
    <source>
        <dbReference type="EMBL" id="KAH7940020.1"/>
    </source>
</evidence>
<gene>
    <name evidence="2" type="ORF">HPB52_020282</name>
</gene>
<dbReference type="SUPFAM" id="SSF52266">
    <property type="entry name" value="SGNH hydrolase"/>
    <property type="match status" value="1"/>
</dbReference>